<feature type="non-terminal residue" evidence="2">
    <location>
        <position position="1"/>
    </location>
</feature>
<evidence type="ECO:0000313" key="2">
    <source>
        <dbReference type="EMBL" id="KKM45577.1"/>
    </source>
</evidence>
<reference evidence="2" key="1">
    <citation type="journal article" date="2015" name="Nature">
        <title>Complex archaea that bridge the gap between prokaryotes and eukaryotes.</title>
        <authorList>
            <person name="Spang A."/>
            <person name="Saw J.H."/>
            <person name="Jorgensen S.L."/>
            <person name="Zaremba-Niedzwiedzka K."/>
            <person name="Martijn J."/>
            <person name="Lind A.E."/>
            <person name="van Eijk R."/>
            <person name="Schleper C."/>
            <person name="Guy L."/>
            <person name="Ettema T.J."/>
        </authorList>
    </citation>
    <scope>NUCLEOTIDE SEQUENCE</scope>
</reference>
<feature type="coiled-coil region" evidence="1">
    <location>
        <begin position="43"/>
        <end position="70"/>
    </location>
</feature>
<name>A0A0F9IMN3_9ZZZZ</name>
<gene>
    <name evidence="2" type="ORF">LCGC14_1560460</name>
</gene>
<accession>A0A0F9IMN3</accession>
<organism evidence="2">
    <name type="scientific">marine sediment metagenome</name>
    <dbReference type="NCBI Taxonomy" id="412755"/>
    <lineage>
        <taxon>unclassified sequences</taxon>
        <taxon>metagenomes</taxon>
        <taxon>ecological metagenomes</taxon>
    </lineage>
</organism>
<protein>
    <submittedName>
        <fullName evidence="2">Uncharacterized protein</fullName>
    </submittedName>
</protein>
<proteinExistence type="predicted"/>
<keyword evidence="1" id="KW-0175">Coiled coil</keyword>
<dbReference type="EMBL" id="LAZR01012049">
    <property type="protein sequence ID" value="KKM45577.1"/>
    <property type="molecule type" value="Genomic_DNA"/>
</dbReference>
<dbReference type="AlphaFoldDB" id="A0A0F9IMN3"/>
<sequence length="70" mass="7736">GWTCAECGGYVVYGQGHYCASATPVVPGYFNPPTQIVYSDPTSIELQNLLRELIEKVDLLIEKVDNEKTT</sequence>
<evidence type="ECO:0000256" key="1">
    <source>
        <dbReference type="SAM" id="Coils"/>
    </source>
</evidence>
<comment type="caution">
    <text evidence="2">The sequence shown here is derived from an EMBL/GenBank/DDBJ whole genome shotgun (WGS) entry which is preliminary data.</text>
</comment>